<sequence>MERDQSSSAPRKHKFAPKAPPRRAPKSTAPKTEVDDEDGEAEQVQHLLRRFNENHARRRLNDEKKSSVQVVFGPGETPSTQIKRYGSAKDGNGGKSSGSDTKSSDYGQTLFSLPSAANENVREACSADSTSKYGELVKKEYREPWDYHNTYYPTTLPWRRPHSGDPELLDEAEFGEAAANAEYNENAINPASELELMEESEEEKMFLFKLPDNLPLLKRSSTRKGKEKVEAHTSLDGGGVLNMGCRLEELPGGYMGKMLVYKSGAIKLKLGDALYDVSPGSDCTYAQDVAAINLAEKRCCVLGKLDKRAVIDPDVDSLLDAVINLD</sequence>
<dbReference type="PANTHER" id="PTHR13408:SF6">
    <property type="entry name" value="DNA BINDING PROTEIN"/>
    <property type="match status" value="1"/>
</dbReference>
<feature type="compositionally biased region" description="Low complexity" evidence="1">
    <location>
        <begin position="97"/>
        <end position="107"/>
    </location>
</feature>
<reference evidence="2 3" key="1">
    <citation type="submission" date="2019-06" db="EMBL/GenBank/DDBJ databases">
        <title>A chromosomal-level reference genome of Carpinus fangiana (Coryloideae, Betulaceae).</title>
        <authorList>
            <person name="Yang X."/>
            <person name="Wang Z."/>
            <person name="Zhang L."/>
            <person name="Hao G."/>
            <person name="Liu J."/>
            <person name="Yang Y."/>
        </authorList>
    </citation>
    <scope>NUCLEOTIDE SEQUENCE [LARGE SCALE GENOMIC DNA]</scope>
    <source>
        <strain evidence="2">Cfa_2016G</strain>
        <tissue evidence="2">Leaf</tissue>
    </source>
</reference>
<dbReference type="Pfam" id="PF05132">
    <property type="entry name" value="RNA_pol_Rpc4"/>
    <property type="match status" value="1"/>
</dbReference>
<organism evidence="2 3">
    <name type="scientific">Carpinus fangiana</name>
    <dbReference type="NCBI Taxonomy" id="176857"/>
    <lineage>
        <taxon>Eukaryota</taxon>
        <taxon>Viridiplantae</taxon>
        <taxon>Streptophyta</taxon>
        <taxon>Embryophyta</taxon>
        <taxon>Tracheophyta</taxon>
        <taxon>Spermatophyta</taxon>
        <taxon>Magnoliopsida</taxon>
        <taxon>eudicotyledons</taxon>
        <taxon>Gunneridae</taxon>
        <taxon>Pentapetalae</taxon>
        <taxon>rosids</taxon>
        <taxon>fabids</taxon>
        <taxon>Fagales</taxon>
        <taxon>Betulaceae</taxon>
        <taxon>Carpinus</taxon>
    </lineage>
</organism>
<feature type="compositionally biased region" description="Basic and acidic residues" evidence="1">
    <location>
        <begin position="50"/>
        <end position="66"/>
    </location>
</feature>
<dbReference type="OrthoDB" id="5836119at2759"/>
<evidence type="ECO:0000313" key="3">
    <source>
        <dbReference type="Proteomes" id="UP000327013"/>
    </source>
</evidence>
<dbReference type="EMBL" id="CM017325">
    <property type="protein sequence ID" value="KAE8056130.1"/>
    <property type="molecule type" value="Genomic_DNA"/>
</dbReference>
<dbReference type="GO" id="GO:0005666">
    <property type="term" value="C:RNA polymerase III complex"/>
    <property type="evidence" value="ECO:0007669"/>
    <property type="project" value="InterPro"/>
</dbReference>
<protein>
    <recommendedName>
        <fullName evidence="4">DNA-directed RNA polymerase III subunit RPC4</fullName>
    </recommendedName>
</protein>
<name>A0A5N6R558_9ROSI</name>
<dbReference type="Proteomes" id="UP000327013">
    <property type="component" value="Chromosome 5"/>
</dbReference>
<gene>
    <name evidence="2" type="ORF">FH972_012924</name>
</gene>
<feature type="region of interest" description="Disordered" evidence="1">
    <location>
        <begin position="1"/>
        <end position="109"/>
    </location>
</feature>
<dbReference type="PANTHER" id="PTHR13408">
    <property type="entry name" value="DNA-DIRECTED RNA POLYMERASE III"/>
    <property type="match status" value="1"/>
</dbReference>
<evidence type="ECO:0000256" key="1">
    <source>
        <dbReference type="SAM" id="MobiDB-lite"/>
    </source>
</evidence>
<accession>A0A5N6R558</accession>
<dbReference type="GO" id="GO:0042797">
    <property type="term" value="P:tRNA transcription by RNA polymerase III"/>
    <property type="evidence" value="ECO:0007669"/>
    <property type="project" value="TreeGrafter"/>
</dbReference>
<dbReference type="GO" id="GO:0003677">
    <property type="term" value="F:DNA binding"/>
    <property type="evidence" value="ECO:0007669"/>
    <property type="project" value="InterPro"/>
</dbReference>
<evidence type="ECO:0008006" key="4">
    <source>
        <dbReference type="Google" id="ProtNLM"/>
    </source>
</evidence>
<keyword evidence="3" id="KW-1185">Reference proteome</keyword>
<evidence type="ECO:0000313" key="2">
    <source>
        <dbReference type="EMBL" id="KAE8056130.1"/>
    </source>
</evidence>
<dbReference type="AlphaFoldDB" id="A0A5N6R558"/>
<feature type="compositionally biased region" description="Basic residues" evidence="1">
    <location>
        <begin position="10"/>
        <end position="25"/>
    </location>
</feature>
<dbReference type="InterPro" id="IPR007811">
    <property type="entry name" value="RPC4"/>
</dbReference>
<proteinExistence type="predicted"/>